<keyword evidence="1" id="KW-0479">Metal-binding</keyword>
<keyword evidence="3" id="KW-0862">Zinc</keyword>
<dbReference type="SMART" id="SM00225">
    <property type="entry name" value="BTB"/>
    <property type="match status" value="1"/>
</dbReference>
<evidence type="ECO:0000256" key="1">
    <source>
        <dbReference type="ARBA" id="ARBA00022723"/>
    </source>
</evidence>
<accession>A0AAE0JT85</accession>
<dbReference type="InterPro" id="IPR011333">
    <property type="entry name" value="SKP1/BTB/POZ_sf"/>
</dbReference>
<evidence type="ECO:0000313" key="7">
    <source>
        <dbReference type="EMBL" id="KAK3361444.1"/>
    </source>
</evidence>
<dbReference type="Proteomes" id="UP001287356">
    <property type="component" value="Unassembled WGS sequence"/>
</dbReference>
<dbReference type="AlphaFoldDB" id="A0AAE0JT85"/>
<sequence>MHYCTECARYFESARALEQHLEASSRHTFDFSSFVSNPVVRPSAQATTSAREMPLLFKKPLSTVSLTSLAQATRSISSGEYSDLGISCGGDEYRVHKVLVCAQSKFFAAACRAGFKEAQEGKIDLPDDDPRLIHKMVHYFYHLDYDAETEGDGSDAIEPTLVTHAKVYALAEKYLIDGLKGLALRKFKTVATESSDVDHFLQATQEVYTSTIEGDRGLRDVIVAILSKNSKWLDVSQVQHVIKDLGALTFDLVMHAHRNGRFKARY</sequence>
<name>A0AAE0JT85_9PEZI</name>
<dbReference type="PANTHER" id="PTHR47843">
    <property type="entry name" value="BTB DOMAIN-CONTAINING PROTEIN-RELATED"/>
    <property type="match status" value="1"/>
</dbReference>
<dbReference type="InterPro" id="IPR022755">
    <property type="entry name" value="Znf_C2H2_jaz"/>
</dbReference>
<comment type="caution">
    <text evidence="7">The sequence shown here is derived from an EMBL/GenBank/DDBJ whole genome shotgun (WGS) entry which is preliminary data.</text>
</comment>
<dbReference type="GO" id="GO:0008270">
    <property type="term" value="F:zinc ion binding"/>
    <property type="evidence" value="ECO:0007669"/>
    <property type="project" value="UniProtKB-KW"/>
</dbReference>
<dbReference type="PROSITE" id="PS50097">
    <property type="entry name" value="BTB"/>
    <property type="match status" value="1"/>
</dbReference>
<feature type="domain" description="BTB" evidence="5">
    <location>
        <begin position="82"/>
        <end position="149"/>
    </location>
</feature>
<evidence type="ECO:0000256" key="2">
    <source>
        <dbReference type="ARBA" id="ARBA00022771"/>
    </source>
</evidence>
<dbReference type="Pfam" id="PF12171">
    <property type="entry name" value="zf-C2H2_jaz"/>
    <property type="match status" value="1"/>
</dbReference>
<dbReference type="Gene3D" id="3.30.710.10">
    <property type="entry name" value="Potassium Channel Kv1.1, Chain A"/>
    <property type="match status" value="1"/>
</dbReference>
<dbReference type="Gene3D" id="3.30.160.60">
    <property type="entry name" value="Classic Zinc Finger"/>
    <property type="match status" value="1"/>
</dbReference>
<dbReference type="CDD" id="cd18186">
    <property type="entry name" value="BTB_POZ_ZBTB_KLHL-like"/>
    <property type="match status" value="1"/>
</dbReference>
<protein>
    <recommendedName>
        <fullName evidence="9">BTB domain-containing protein</fullName>
    </recommendedName>
</protein>
<proteinExistence type="predicted"/>
<organism evidence="7 8">
    <name type="scientific">Lasiosphaeria ovina</name>
    <dbReference type="NCBI Taxonomy" id="92902"/>
    <lineage>
        <taxon>Eukaryota</taxon>
        <taxon>Fungi</taxon>
        <taxon>Dikarya</taxon>
        <taxon>Ascomycota</taxon>
        <taxon>Pezizomycotina</taxon>
        <taxon>Sordariomycetes</taxon>
        <taxon>Sordariomycetidae</taxon>
        <taxon>Sordariales</taxon>
        <taxon>Lasiosphaeriaceae</taxon>
        <taxon>Lasiosphaeria</taxon>
    </lineage>
</organism>
<evidence type="ECO:0008006" key="9">
    <source>
        <dbReference type="Google" id="ProtNLM"/>
    </source>
</evidence>
<keyword evidence="8" id="KW-1185">Reference proteome</keyword>
<dbReference type="SUPFAM" id="SSF54695">
    <property type="entry name" value="POZ domain"/>
    <property type="match status" value="1"/>
</dbReference>
<reference evidence="7" key="1">
    <citation type="journal article" date="2023" name="Mol. Phylogenet. Evol.">
        <title>Genome-scale phylogeny and comparative genomics of the fungal order Sordariales.</title>
        <authorList>
            <person name="Hensen N."/>
            <person name="Bonometti L."/>
            <person name="Westerberg I."/>
            <person name="Brannstrom I.O."/>
            <person name="Guillou S."/>
            <person name="Cros-Aarteil S."/>
            <person name="Calhoun S."/>
            <person name="Haridas S."/>
            <person name="Kuo A."/>
            <person name="Mondo S."/>
            <person name="Pangilinan J."/>
            <person name="Riley R."/>
            <person name="LaButti K."/>
            <person name="Andreopoulos B."/>
            <person name="Lipzen A."/>
            <person name="Chen C."/>
            <person name="Yan M."/>
            <person name="Daum C."/>
            <person name="Ng V."/>
            <person name="Clum A."/>
            <person name="Steindorff A."/>
            <person name="Ohm R.A."/>
            <person name="Martin F."/>
            <person name="Silar P."/>
            <person name="Natvig D.O."/>
            <person name="Lalanne C."/>
            <person name="Gautier V."/>
            <person name="Ament-Velasquez S.L."/>
            <person name="Kruys A."/>
            <person name="Hutchinson M.I."/>
            <person name="Powell A.J."/>
            <person name="Barry K."/>
            <person name="Miller A.N."/>
            <person name="Grigoriev I.V."/>
            <person name="Debuchy R."/>
            <person name="Gladieux P."/>
            <person name="Hiltunen Thoren M."/>
            <person name="Johannesson H."/>
        </authorList>
    </citation>
    <scope>NUCLEOTIDE SEQUENCE</scope>
    <source>
        <strain evidence="7">CBS 958.72</strain>
    </source>
</reference>
<dbReference type="PANTHER" id="PTHR47843:SF5">
    <property type="entry name" value="BTB_POZ DOMAIN PROTEIN"/>
    <property type="match status" value="1"/>
</dbReference>
<dbReference type="Pfam" id="PF00651">
    <property type="entry name" value="BTB"/>
    <property type="match status" value="1"/>
</dbReference>
<dbReference type="InterPro" id="IPR000210">
    <property type="entry name" value="BTB/POZ_dom"/>
</dbReference>
<reference evidence="7" key="2">
    <citation type="submission" date="2023-06" db="EMBL/GenBank/DDBJ databases">
        <authorList>
            <consortium name="Lawrence Berkeley National Laboratory"/>
            <person name="Haridas S."/>
            <person name="Hensen N."/>
            <person name="Bonometti L."/>
            <person name="Westerberg I."/>
            <person name="Brannstrom I.O."/>
            <person name="Guillou S."/>
            <person name="Cros-Aarteil S."/>
            <person name="Calhoun S."/>
            <person name="Kuo A."/>
            <person name="Mondo S."/>
            <person name="Pangilinan J."/>
            <person name="Riley R."/>
            <person name="Labutti K."/>
            <person name="Andreopoulos B."/>
            <person name="Lipzen A."/>
            <person name="Chen C."/>
            <person name="Yanf M."/>
            <person name="Daum C."/>
            <person name="Ng V."/>
            <person name="Clum A."/>
            <person name="Steindorff A."/>
            <person name="Ohm R."/>
            <person name="Martin F."/>
            <person name="Silar P."/>
            <person name="Natvig D."/>
            <person name="Lalanne C."/>
            <person name="Gautier V."/>
            <person name="Ament-Velasquez S.L."/>
            <person name="Kruys A."/>
            <person name="Hutchinson M.I."/>
            <person name="Powell A.J."/>
            <person name="Barry K."/>
            <person name="Miller A.N."/>
            <person name="Grigoriev I.V."/>
            <person name="Debuchy R."/>
            <person name="Gladieux P."/>
            <person name="Thoren M.H."/>
            <person name="Johannesson H."/>
        </authorList>
    </citation>
    <scope>NUCLEOTIDE SEQUENCE</scope>
    <source>
        <strain evidence="7">CBS 958.72</strain>
    </source>
</reference>
<evidence type="ECO:0000313" key="8">
    <source>
        <dbReference type="Proteomes" id="UP001287356"/>
    </source>
</evidence>
<evidence type="ECO:0000256" key="3">
    <source>
        <dbReference type="ARBA" id="ARBA00022833"/>
    </source>
</evidence>
<evidence type="ECO:0000256" key="4">
    <source>
        <dbReference type="PROSITE-ProRule" id="PRU00042"/>
    </source>
</evidence>
<dbReference type="EMBL" id="JAULSN010000011">
    <property type="protein sequence ID" value="KAK3361444.1"/>
    <property type="molecule type" value="Genomic_DNA"/>
</dbReference>
<dbReference type="PROSITE" id="PS50157">
    <property type="entry name" value="ZINC_FINGER_C2H2_2"/>
    <property type="match status" value="1"/>
</dbReference>
<keyword evidence="2 4" id="KW-0863">Zinc-finger</keyword>
<dbReference type="InterPro" id="IPR013087">
    <property type="entry name" value="Znf_C2H2_type"/>
</dbReference>
<feature type="domain" description="C2H2-type" evidence="6">
    <location>
        <begin position="2"/>
        <end position="32"/>
    </location>
</feature>
<gene>
    <name evidence="7" type="ORF">B0T24DRAFT_641631</name>
</gene>
<evidence type="ECO:0000259" key="5">
    <source>
        <dbReference type="PROSITE" id="PS50097"/>
    </source>
</evidence>
<evidence type="ECO:0000259" key="6">
    <source>
        <dbReference type="PROSITE" id="PS50157"/>
    </source>
</evidence>